<dbReference type="SUPFAM" id="SSF53649">
    <property type="entry name" value="Alkaline phosphatase-like"/>
    <property type="match status" value="1"/>
</dbReference>
<dbReference type="InterPro" id="IPR002591">
    <property type="entry name" value="Phosphodiest/P_Trfase"/>
</dbReference>
<organism evidence="1 2">
    <name type="scientific">Nocardia uniformis</name>
    <dbReference type="NCBI Taxonomy" id="53432"/>
    <lineage>
        <taxon>Bacteria</taxon>
        <taxon>Bacillati</taxon>
        <taxon>Actinomycetota</taxon>
        <taxon>Actinomycetes</taxon>
        <taxon>Mycobacteriales</taxon>
        <taxon>Nocardiaceae</taxon>
        <taxon>Nocardia</taxon>
    </lineage>
</organism>
<comment type="caution">
    <text evidence="1">The sequence shown here is derived from an EMBL/GenBank/DDBJ whole genome shotgun (WGS) entry which is preliminary data.</text>
</comment>
<keyword evidence="2" id="KW-1185">Reference proteome</keyword>
<proteinExistence type="predicted"/>
<gene>
    <name evidence="1" type="ORF">HLB23_36580</name>
</gene>
<dbReference type="EMBL" id="JABELX010000020">
    <property type="protein sequence ID" value="NNH75308.1"/>
    <property type="molecule type" value="Genomic_DNA"/>
</dbReference>
<dbReference type="Gene3D" id="3.40.720.10">
    <property type="entry name" value="Alkaline Phosphatase, subunit A"/>
    <property type="match status" value="1"/>
</dbReference>
<dbReference type="InterPro" id="IPR017850">
    <property type="entry name" value="Alkaline_phosphatase_core_sf"/>
</dbReference>
<evidence type="ECO:0000313" key="1">
    <source>
        <dbReference type="EMBL" id="NNH75308.1"/>
    </source>
</evidence>
<protein>
    <submittedName>
        <fullName evidence="1">Alkaline phosphatase family protein</fullName>
    </submittedName>
</protein>
<accession>A0A849CC50</accession>
<dbReference type="AlphaFoldDB" id="A0A849CC50"/>
<dbReference type="Pfam" id="PF01663">
    <property type="entry name" value="Phosphodiest"/>
    <property type="match status" value="1"/>
</dbReference>
<evidence type="ECO:0000313" key="2">
    <source>
        <dbReference type="Proteomes" id="UP000586827"/>
    </source>
</evidence>
<dbReference type="Proteomes" id="UP000586827">
    <property type="component" value="Unassembled WGS sequence"/>
</dbReference>
<reference evidence="1 2" key="1">
    <citation type="submission" date="2020-05" db="EMBL/GenBank/DDBJ databases">
        <title>MicrobeNet Type strains.</title>
        <authorList>
            <person name="Nicholson A.C."/>
        </authorList>
    </citation>
    <scope>NUCLEOTIDE SEQUENCE [LARGE SCALE GENOMIC DNA]</scope>
    <source>
        <strain evidence="1 2">JCM 3224</strain>
    </source>
</reference>
<sequence length="380" mass="40384">MFTVPRYGQESLSDLFPSLLAGLGVPGEVDRLKLGLSARRVCVLLVDGLGAEQLAEYAGAAPFLASADPRTLTAGFPTTTTTSLTSLGVGVPPGEHGMVGYLLRVPGHERLMSPLKWRLFGAGPKVDLLKELVPEEFQPRSTVFERAAADGVAVTQVGPVFQGGSGLTRAAFRGSDFRFDVSMGDLVDGAVTSLRQGDRSLVYAYHADLDTTGHVRGPGSQAWQLELSNVDRAAQAIAERLPADGALLVTADHGMVELDERIDFDTDPALADGVVDLGGEPRARHVYTVEGAAKEVEAAWTELLGDRFDVVLREDAVGRGWFGPEVSPESLARIGDLVVVARNRGGIVRSAVEPLQSSFAGHHGSLTSAEMHVPLLLFQP</sequence>
<dbReference type="RefSeq" id="WP_067528407.1">
    <property type="nucleotide sequence ID" value="NZ_JABELX010000020.1"/>
</dbReference>
<name>A0A849CC50_9NOCA</name>